<gene>
    <name evidence="7" type="ORF">FOVG_16566</name>
</gene>
<dbReference type="GO" id="GO:0005576">
    <property type="term" value="C:extracellular region"/>
    <property type="evidence" value="ECO:0007669"/>
    <property type="project" value="UniProtKB-SubCell"/>
</dbReference>
<protein>
    <submittedName>
        <fullName evidence="7">Uncharacterized protein</fullName>
    </submittedName>
</protein>
<evidence type="ECO:0000256" key="2">
    <source>
        <dbReference type="ARBA" id="ARBA00022525"/>
    </source>
</evidence>
<name>W9NHL2_FUSOX</name>
<feature type="domain" description="Insecticide toxin TcdB middle/N-terminal" evidence="6">
    <location>
        <begin position="737"/>
        <end position="879"/>
    </location>
</feature>
<feature type="compositionally biased region" description="Basic and acidic residues" evidence="4">
    <location>
        <begin position="2213"/>
        <end position="2222"/>
    </location>
</feature>
<feature type="compositionally biased region" description="Low complexity" evidence="4">
    <location>
        <begin position="1488"/>
        <end position="1502"/>
    </location>
</feature>
<keyword evidence="3" id="KW-0843">Virulence</keyword>
<accession>W9NHL2</accession>
<feature type="region of interest" description="Disordered" evidence="4">
    <location>
        <begin position="2341"/>
        <end position="2387"/>
    </location>
</feature>
<dbReference type="OrthoDB" id="5426877at2759"/>
<evidence type="ECO:0000256" key="4">
    <source>
        <dbReference type="SAM" id="MobiDB-lite"/>
    </source>
</evidence>
<feature type="compositionally biased region" description="Low complexity" evidence="4">
    <location>
        <begin position="2341"/>
        <end position="2369"/>
    </location>
</feature>
<dbReference type="PANTHER" id="PTHR32305">
    <property type="match status" value="1"/>
</dbReference>
<feature type="region of interest" description="Disordered" evidence="4">
    <location>
        <begin position="2014"/>
        <end position="2055"/>
    </location>
</feature>
<evidence type="ECO:0000313" key="7">
    <source>
        <dbReference type="EMBL" id="EXA32194.1"/>
    </source>
</evidence>
<dbReference type="Gene3D" id="2.180.10.10">
    <property type="entry name" value="RHS repeat-associated core"/>
    <property type="match status" value="1"/>
</dbReference>
<proteinExistence type="predicted"/>
<dbReference type="SUPFAM" id="SSF69318">
    <property type="entry name" value="Integrin alpha N-terminal domain"/>
    <property type="match status" value="1"/>
</dbReference>
<evidence type="ECO:0000256" key="3">
    <source>
        <dbReference type="ARBA" id="ARBA00023026"/>
    </source>
</evidence>
<evidence type="ECO:0000259" key="5">
    <source>
        <dbReference type="Pfam" id="PF12255"/>
    </source>
</evidence>
<dbReference type="Pfam" id="PF12255">
    <property type="entry name" value="TcdB_toxin_midC"/>
    <property type="match status" value="1"/>
</dbReference>
<feature type="region of interest" description="Disordered" evidence="4">
    <location>
        <begin position="1474"/>
        <end position="1517"/>
    </location>
</feature>
<dbReference type="GO" id="GO:0005737">
    <property type="term" value="C:cytoplasm"/>
    <property type="evidence" value="ECO:0007669"/>
    <property type="project" value="InterPro"/>
</dbReference>
<feature type="region of interest" description="Disordered" evidence="4">
    <location>
        <begin position="2160"/>
        <end position="2231"/>
    </location>
</feature>
<evidence type="ECO:0000259" key="6">
    <source>
        <dbReference type="Pfam" id="PF12256"/>
    </source>
</evidence>
<dbReference type="EMBL" id="JH650999">
    <property type="protein sequence ID" value="EXA32194.1"/>
    <property type="molecule type" value="Genomic_DNA"/>
</dbReference>
<feature type="region of interest" description="Disordered" evidence="4">
    <location>
        <begin position="1312"/>
        <end position="1333"/>
    </location>
</feature>
<dbReference type="Pfam" id="PF03534">
    <property type="entry name" value="SpvB"/>
    <property type="match status" value="1"/>
</dbReference>
<dbReference type="InterPro" id="IPR050708">
    <property type="entry name" value="T6SS_VgrG/RHS"/>
</dbReference>
<dbReference type="PRINTS" id="PR01341">
    <property type="entry name" value="SALSPVBPROT"/>
</dbReference>
<feature type="domain" description="Insecticide toxin TcdB middle/C-terminal" evidence="5">
    <location>
        <begin position="971"/>
        <end position="1106"/>
    </location>
</feature>
<sequence>MSSFKHNPRVQQAQKLPHGKPLIALDDGLSAGSGATRQSVSSSSTSSSKAPPDNPPPSAATGNGLPSVNVPRGGGAIRGIGEHFSVSPATGTVTASIPLPITPGRAGFQPDLSLSYDSGGGNGPFGFGWQLGGLPSVGRKTDLGLPRYDDEGETDTFVITGAEDLVPELEMRPRGQWCRREPKERCVGGIQYSVYSYRPRIEGSFARIERWVAATSGDTHWRSISRGNQTTTFGEDHRSRVFDPDDPSRVFRWLASCTWDDRGNAMVFEYKADDSAGLDVCAPHEAYRPARHRTATKYLKRIKYGNRISRLVEEIHQDSEWLFELVFDYGDHEAKFPLPKESCTWPARSDPFSSNRSGFEIRTYRLCRRVLMFHHFPNEVNMGVNTLVASLELSYFNNGFEKMSGLSSATCVSAFQRVAYLRKEDSYAQQSLPPVEIEYSEAIISEETSRLSTSALEGLPLGIAGDYQFLDLDGEGVPGILAHQSGSYYYKANLGLGKFGPPVPLPHMPISYTCNSRAAPQPQWLDLLGDGHVDMVCFDGSLSGFYKRAVAGQADATAEPDDWQPFKSFQLLPNVRWRDPNLKFVDLTGDGHADILITADEQVYTVYPSLQEDGFGPPTYWRPPLDENRGPKVVLDDGVHFIYIADMTGDGLSDLVRIDYHEVCYWPNLGYGRFGAKVVMSNAPLFDSQEQFRQSRLRLADIDGSGTTDLVYLKGHKTMVYINQAGNGWTRGHRIASFPGTDDTTNVQVVDLLGKGTGCLVWSSTIGSDLGTQVRYVDLMEAGKPYMMTQTRNNLGSESRYWYTSSAQFYLADKAAGNHWVTKLPFPVHVVERVENYDHVSKNRFATRYAYHSGHYDGIEKEFRGFGMVETWDTEDISTLKGESSESQEWVRSSANWGSSSTLPPVLTKTWFHTGAYFPACTLEAAFSKAYNPIDVGHRLPDSVLPGAIRLSTESYTPHKPTQQELREGFRALKGSVLHSEIYGLDGTPQQSLPYTTNQANFLVEMLQPRSAGNRHAIFHTRGLESIQAGFDRRLYEAGSGRMVADPRVAHSLTTKTDEWGNVLQAVALSYGRQLRDKSPLLAERDHETQARDYAILTENIMTNEVSNDDIWLAPLSAETRSYELFNLPKRRIVSLERLQSVLAELDSGGLDLPYESYSGPSPSDKRPHRRLLQHAQSIYRSDNLTSALPLGVVESLAVPYQNRQLAMSRQQVQEAFVADGKLTQDELDDALHGMAGYINDDDGNWWTRTALMFLSPYRSHTPAEEVTFARQHFFHMYRAEDVFSTPSKPIESLVVFDAYDLLVQEATDPLGNRTTVGERDPNNPTGSLLRPGQDYRLMQPKIVTDPNGNVTELAFDVLGMFAGSAVMGKPGSQREGDSLDGFAAALDEAAVQAYFNAPLDNLPALLGGATSRHIYDYHAFYRTRDSPDPQPVRSSTLSRETHLSVIKGGEQSRIMVDISYSDGFGRVIQHKVQSEPGPVPPLGTIQAAAESDGGESSSLDSSDSEHDNNSEALKHSAESRWIGSGWTVYNNKGALVRQFEPFFSPTHHFQSSAAVGVSPILLYDPLGRVLAAISPDRSWTKVRQDPWRNESWDANDTVLIRNPADDEDVGGYFERLDRKDYFPTWYEARIGGDADAKEAAVRAAAHANTPRTLIVDALGRTFAAFETVRTQFSDSDLQPTTQVWRNDAVLDIQGNQQRVHDSLGRLVGTAIYTYGGGVLKQVGLENGSRWALTDILGKTVLSWDGRGQRLRIVHDELRRPTSSYLSVPGRRTEAMVERTVYGESRPKPEEANARARIVEVRDQAGITSTESYDFKGNMLRTRHRFAKNYRNTIDWAGEVDLEEATFEQSLRYDALNRVTDTTLPDGTVTKTKFSIRGLQESVSSWLRGEKEETKVVLGTTYNARGQRVQSVFGNGTTTVNTYDSFTFRLARIATRLRRQRVHGSHSRHVHKAGKRHGYERKYVQDLRHEYDAVGNLSSIADASQKTVWHDGTRVDASQGFIYDSVYRLVEASGREHLGRGRKGKQGGPSTPGDEKPKGSSGGQSARQDPHPANGRALGRYLERYHYDLASNILRMEHRGVGGVTQTALGRSWTRYYGYNEPSALEDGVKNNRLSWTRIGKRVDWYKYEGLEGANGSMTAMPKVPDMRWNFRDQLAESSAARRYDSTSRAPRPEADYIDVSRELDRPLGEDGDADTDTSSELGSASDSSTEGRPSRRGRESSHGPGGTMITYYRYDYTGKRVRKVSESVGRAESNSGQTRTRLKEAIYVGGAFEIFRKYRLNGGGDMTAGTKEGDETLPPHAQTPGQVRMELQTAQILGTAGGSGNGGLPILRAEFLTVNSPHDGSSSSSRKRGLLGYSSSSSSSSSSSPPVPTPPSSMDESSSTDERLSRLLRFQYSNLQGSSTLELNHLGRTLTREEYTPFGATSFSATGRSAQSASLPPKRFRYAGQERDEGTGLYYMGARYYAAWLGRWTSGDPSGLADGLNSYVYARCNPVAFTDPSGHSATTSAGATLQGAGQYHDRTLKALNRLLHAAGYKGDLEVTVKAGLGGSRLDWLRKAVVGWKRTSIELKTTNMFHYFDVAEDGTNVLNKEKVASAVAVYLSQVNRHSRHLHEFLNTTKELAGVPSKREALIVIARGFKVTSPEFKAFRAALLKELASAANGPVAAAVVNSKNRELKAAKALGALRLPGRLTRDLVNLVKKGEEAAKAARSLASDTKGFVAMEKVMSPLATGTGKLLAGGVGMAKALAPAAKKLGPAGTVLSMGMDVATLADSDATGAQKVEAGVDLAANALMASGFPPAEAASVGLTAGGAVGGWVDHHVEAMVTSAGGSHETAETVGTGAGVLAGAATGALLGAGIGLALGPGGAAVGAAIGGAAGAIGAAIKIHWGS</sequence>
<evidence type="ECO:0000256" key="1">
    <source>
        <dbReference type="ARBA" id="ARBA00004613"/>
    </source>
</evidence>
<dbReference type="Proteomes" id="UP000030751">
    <property type="component" value="Unassembled WGS sequence"/>
</dbReference>
<dbReference type="Pfam" id="PF12256">
    <property type="entry name" value="TcdB_toxin_midN"/>
    <property type="match status" value="1"/>
</dbReference>
<dbReference type="NCBIfam" id="TIGR03696">
    <property type="entry name" value="Rhs_assc_core"/>
    <property type="match status" value="1"/>
</dbReference>
<feature type="compositionally biased region" description="Basic and acidic residues" evidence="4">
    <location>
        <begin position="2160"/>
        <end position="2189"/>
    </location>
</feature>
<dbReference type="HOGENOM" id="CLU_000672_1_0_1"/>
<keyword evidence="2" id="KW-0964">Secreted</keyword>
<dbReference type="InterPro" id="IPR022045">
    <property type="entry name" value="TcdB_toxin_mid/N"/>
</dbReference>
<feature type="compositionally biased region" description="Polar residues" evidence="4">
    <location>
        <begin position="1"/>
        <end position="14"/>
    </location>
</feature>
<feature type="region of interest" description="Disordered" evidence="4">
    <location>
        <begin position="1"/>
        <end position="82"/>
    </location>
</feature>
<comment type="subcellular location">
    <subcellularLocation>
        <location evidence="1">Secreted</location>
    </subcellularLocation>
</comment>
<dbReference type="InterPro" id="IPR022044">
    <property type="entry name" value="TcdB_toxin_mid/C"/>
</dbReference>
<reference evidence="7" key="2">
    <citation type="submission" date="2012-05" db="EMBL/GenBank/DDBJ databases">
        <title>Annotation of the Genome Sequence of Fusarium oxysporum HDV247.</title>
        <authorList>
            <consortium name="The Broad Institute Genomics Platform"/>
            <person name="Ma L.-J."/>
            <person name="Corby-Kistler H."/>
            <person name="Broz K."/>
            <person name="Gale L.R."/>
            <person name="Jonkers W."/>
            <person name="O'Donnell K."/>
            <person name="Ploetz R."/>
            <person name="Steinberg C."/>
            <person name="Schwartz D.C."/>
            <person name="VanEtten H."/>
            <person name="Zhou S."/>
            <person name="Young S.K."/>
            <person name="Zeng Q."/>
            <person name="Gargeya S."/>
            <person name="Fitzgerald M."/>
            <person name="Abouelleil A."/>
            <person name="Alvarado L."/>
            <person name="Chapman S.B."/>
            <person name="Gainer-Dewar J."/>
            <person name="Goldberg J."/>
            <person name="Griggs A."/>
            <person name="Gujja S."/>
            <person name="Hansen M."/>
            <person name="Howarth C."/>
            <person name="Imamovic A."/>
            <person name="Ireland A."/>
            <person name="Larimer J."/>
            <person name="McCowan C."/>
            <person name="Murphy C."/>
            <person name="Pearson M."/>
            <person name="Poon T.W."/>
            <person name="Priest M."/>
            <person name="Roberts A."/>
            <person name="Saif S."/>
            <person name="Shea T."/>
            <person name="Sykes S."/>
            <person name="Wortman J."/>
            <person name="Nusbaum C."/>
            <person name="Birren B."/>
        </authorList>
    </citation>
    <scope>NUCLEOTIDE SEQUENCE</scope>
    <source>
        <strain evidence="7">HDV247</strain>
    </source>
</reference>
<dbReference type="PANTHER" id="PTHR32305:SF15">
    <property type="entry name" value="PROTEIN RHSA-RELATED"/>
    <property type="match status" value="1"/>
</dbReference>
<organism evidence="7">
    <name type="scientific">Fusarium oxysporum f. sp. pisi HDV247</name>
    <dbReference type="NCBI Taxonomy" id="1080344"/>
    <lineage>
        <taxon>Eukaryota</taxon>
        <taxon>Fungi</taxon>
        <taxon>Dikarya</taxon>
        <taxon>Ascomycota</taxon>
        <taxon>Pezizomycotina</taxon>
        <taxon>Sordariomycetes</taxon>
        <taxon>Hypocreomycetidae</taxon>
        <taxon>Hypocreales</taxon>
        <taxon>Nectriaceae</taxon>
        <taxon>Fusarium</taxon>
        <taxon>Fusarium oxysporum species complex</taxon>
    </lineage>
</organism>
<feature type="compositionally biased region" description="Low complexity" evidence="4">
    <location>
        <begin position="39"/>
        <end position="48"/>
    </location>
</feature>
<dbReference type="InterPro" id="IPR028994">
    <property type="entry name" value="Integrin_alpha_N"/>
</dbReference>
<reference evidence="7" key="1">
    <citation type="submission" date="2011-10" db="EMBL/GenBank/DDBJ databases">
        <title>The Genome Sequence of Fusarium oxysporum HDV247.</title>
        <authorList>
            <consortium name="The Broad Institute Genome Sequencing Platform"/>
            <person name="Ma L.-J."/>
            <person name="Gale L.R."/>
            <person name="Schwartz D.C."/>
            <person name="Zhou S."/>
            <person name="Corby-Kistler H."/>
            <person name="Young S.K."/>
            <person name="Zeng Q."/>
            <person name="Gargeya S."/>
            <person name="Fitzgerald M."/>
            <person name="Haas B."/>
            <person name="Abouelleil A."/>
            <person name="Alvarado L."/>
            <person name="Arachchi H.M."/>
            <person name="Berlin A."/>
            <person name="Brown A."/>
            <person name="Chapman S.B."/>
            <person name="Chen Z."/>
            <person name="Dunbar C."/>
            <person name="Freedman E."/>
            <person name="Gearin G."/>
            <person name="Goldberg J."/>
            <person name="Griggs A."/>
            <person name="Gujja S."/>
            <person name="Heiman D."/>
            <person name="Howarth C."/>
            <person name="Larson L."/>
            <person name="Lui A."/>
            <person name="MacDonald P.J.P."/>
            <person name="Montmayeur A."/>
            <person name="Murphy C."/>
            <person name="Neiman D."/>
            <person name="Pearson M."/>
            <person name="Priest M."/>
            <person name="Roberts A."/>
            <person name="Saif S."/>
            <person name="Shea T."/>
            <person name="Shenoy N."/>
            <person name="Sisk P."/>
            <person name="Stolte C."/>
            <person name="Sykes S."/>
            <person name="Wortman J."/>
            <person name="Nusbaum C."/>
            <person name="Birren B."/>
        </authorList>
    </citation>
    <scope>NUCLEOTIDE SEQUENCE [LARGE SCALE GENOMIC DNA]</scope>
    <source>
        <strain evidence="7">HDV247</strain>
    </source>
</reference>
<dbReference type="InterPro" id="IPR003284">
    <property type="entry name" value="Sal_SpvB"/>
</dbReference>
<feature type="compositionally biased region" description="Basic and acidic residues" evidence="4">
    <location>
        <begin position="1504"/>
        <end position="1517"/>
    </location>
</feature>
<dbReference type="InterPro" id="IPR022385">
    <property type="entry name" value="Rhs_assc_core"/>
</dbReference>